<keyword evidence="2" id="KW-0812">Transmembrane</keyword>
<dbReference type="RefSeq" id="WP_085029686.1">
    <property type="nucleotide sequence ID" value="NZ_CP020772.1"/>
</dbReference>
<dbReference type="Proteomes" id="UP000192527">
    <property type="component" value="Chromosome"/>
</dbReference>
<evidence type="ECO:0000256" key="2">
    <source>
        <dbReference type="SAM" id="Phobius"/>
    </source>
</evidence>
<dbReference type="KEGG" id="hmn:HM131_10350"/>
<organism evidence="3 4">
    <name type="scientific">Halobacillus mangrovi</name>
    <dbReference type="NCBI Taxonomy" id="402384"/>
    <lineage>
        <taxon>Bacteria</taxon>
        <taxon>Bacillati</taxon>
        <taxon>Bacillota</taxon>
        <taxon>Bacilli</taxon>
        <taxon>Bacillales</taxon>
        <taxon>Bacillaceae</taxon>
        <taxon>Halobacillus</taxon>
    </lineage>
</organism>
<keyword evidence="2" id="KW-1133">Transmembrane helix</keyword>
<sequence length="401" mass="45078">MKRKHRTDEELENMLRQLPPIEDHQSKQELYHKISPEVQKTKRKMAPWIMPSLATAVVILLLAVVIPVFLNMVNSSQMEQSTSDNSASEANRTMESAEMPDESVDPENSQPSTEGAKTERESEQSVSSSTEEANQSSLDKQAELAEQTENSLVKEVLPGKNAQVIIPFTKVYENGRSEDNQAFVPSEYGLSESLLKDVQIDIEDHEKRATVTFPDDFTVNGSTWAEMLTESIRWKVEAYSVETIKLESTSGGAVHIGPYGEINELTPINNGEYYYQLYKTPDSPTEFLVPLKLDEGRTILEALMEMKKEKHLNYVSPPVPAHVKFSSVSEREGQLLVEVSHGKWSNEREVTTMIEAILMTAKQFGYENVQLDGIKLAGFSAYNLEEPIGVPERMNTITISE</sequence>
<dbReference type="STRING" id="402384.HM131_10350"/>
<dbReference type="EMBL" id="CP020772">
    <property type="protein sequence ID" value="ARI77214.1"/>
    <property type="molecule type" value="Genomic_DNA"/>
</dbReference>
<feature type="region of interest" description="Disordered" evidence="1">
    <location>
        <begin position="77"/>
        <end position="146"/>
    </location>
</feature>
<protein>
    <recommendedName>
        <fullName evidence="5">Negative regulator of sigma-X activity</fullName>
    </recommendedName>
</protein>
<feature type="compositionally biased region" description="Polar residues" evidence="1">
    <location>
        <begin position="77"/>
        <end position="94"/>
    </location>
</feature>
<feature type="compositionally biased region" description="Polar residues" evidence="1">
    <location>
        <begin position="106"/>
        <end position="115"/>
    </location>
</feature>
<proteinExistence type="predicted"/>
<evidence type="ECO:0008006" key="5">
    <source>
        <dbReference type="Google" id="ProtNLM"/>
    </source>
</evidence>
<reference evidence="3 4" key="1">
    <citation type="submission" date="2017-04" db="EMBL/GenBank/DDBJ databases">
        <title>The whole genome sequencing and assembly of Halobacillus mangrovi strain.</title>
        <authorList>
            <person name="Lee S.-J."/>
            <person name="Park M.-K."/>
            <person name="Kim J.-Y."/>
            <person name="Lee Y.-J."/>
            <person name="Yi H."/>
            <person name="Bahn Y.-S."/>
            <person name="Kim J.F."/>
            <person name="Lee D.-W."/>
        </authorList>
    </citation>
    <scope>NUCLEOTIDE SEQUENCE [LARGE SCALE GENOMIC DNA]</scope>
    <source>
        <strain evidence="3 4">KTB 131</strain>
    </source>
</reference>
<name>A0A1W5ZV87_9BACI</name>
<feature type="region of interest" description="Disordered" evidence="1">
    <location>
        <begin position="1"/>
        <end position="29"/>
    </location>
</feature>
<evidence type="ECO:0000256" key="1">
    <source>
        <dbReference type="SAM" id="MobiDB-lite"/>
    </source>
</evidence>
<dbReference type="OrthoDB" id="2965336at2"/>
<evidence type="ECO:0000313" key="3">
    <source>
        <dbReference type="EMBL" id="ARI77214.1"/>
    </source>
</evidence>
<feature type="transmembrane region" description="Helical" evidence="2">
    <location>
        <begin position="48"/>
        <end position="70"/>
    </location>
</feature>
<evidence type="ECO:0000313" key="4">
    <source>
        <dbReference type="Proteomes" id="UP000192527"/>
    </source>
</evidence>
<keyword evidence="2" id="KW-0472">Membrane</keyword>
<dbReference type="AlphaFoldDB" id="A0A1W5ZV87"/>
<keyword evidence="4" id="KW-1185">Reference proteome</keyword>
<accession>A0A1W5ZV87</accession>
<gene>
    <name evidence="3" type="ORF">HM131_10350</name>
</gene>